<evidence type="ECO:0000256" key="3">
    <source>
        <dbReference type="ARBA" id="ARBA00022475"/>
    </source>
</evidence>
<evidence type="ECO:0000256" key="9">
    <source>
        <dbReference type="HAMAP-Rule" id="MF_00237"/>
    </source>
</evidence>
<accession>A0A1N7P1S9</accession>
<keyword evidence="4 9" id="KW-0812">Transmembrane</keyword>
<sequence>MFDMGFMELMVIGVLALLVLGPERLPKAARTMGLIIGRVRRSVSNFQEDLERQARTEELKAKLRDPAATFLDEDILNPASMRKPNVTQEASQEKEPASTETASEQLTDQAAEKAPELSKKPSEEKPQ</sequence>
<keyword evidence="12" id="KW-1185">Reference proteome</keyword>
<dbReference type="PANTHER" id="PTHR33162:SF1">
    <property type="entry name" value="SEC-INDEPENDENT PROTEIN TRANSLOCASE PROTEIN TATA, CHLOROPLASTIC"/>
    <property type="match status" value="1"/>
</dbReference>
<dbReference type="NCBIfam" id="TIGR01410">
    <property type="entry name" value="tatB"/>
    <property type="match status" value="1"/>
</dbReference>
<gene>
    <name evidence="9" type="primary">tatB</name>
    <name evidence="11" type="ORF">SAMN05421686_10877</name>
</gene>
<dbReference type="PANTHER" id="PTHR33162">
    <property type="entry name" value="SEC-INDEPENDENT PROTEIN TRANSLOCASE PROTEIN TATA, CHLOROPLASTIC"/>
    <property type="match status" value="1"/>
</dbReference>
<feature type="region of interest" description="Disordered" evidence="10">
    <location>
        <begin position="70"/>
        <end position="127"/>
    </location>
</feature>
<keyword evidence="6 9" id="KW-1133">Transmembrane helix</keyword>
<evidence type="ECO:0000256" key="8">
    <source>
        <dbReference type="ARBA" id="ARBA00023136"/>
    </source>
</evidence>
<evidence type="ECO:0000256" key="5">
    <source>
        <dbReference type="ARBA" id="ARBA00022927"/>
    </source>
</evidence>
<evidence type="ECO:0000256" key="7">
    <source>
        <dbReference type="ARBA" id="ARBA00023010"/>
    </source>
</evidence>
<dbReference type="Gene3D" id="1.20.5.3310">
    <property type="match status" value="1"/>
</dbReference>
<dbReference type="OrthoDB" id="9816005at2"/>
<dbReference type="GO" id="GO:0043953">
    <property type="term" value="P:protein transport by the Tat complex"/>
    <property type="evidence" value="ECO:0007669"/>
    <property type="project" value="UniProtKB-UniRule"/>
</dbReference>
<evidence type="ECO:0000313" key="11">
    <source>
        <dbReference type="EMBL" id="SIT04496.1"/>
    </source>
</evidence>
<dbReference type="Proteomes" id="UP000185639">
    <property type="component" value="Unassembled WGS sequence"/>
</dbReference>
<evidence type="ECO:0000256" key="10">
    <source>
        <dbReference type="SAM" id="MobiDB-lite"/>
    </source>
</evidence>
<dbReference type="HAMAP" id="MF_00237">
    <property type="entry name" value="TatB"/>
    <property type="match status" value="1"/>
</dbReference>
<evidence type="ECO:0000256" key="2">
    <source>
        <dbReference type="ARBA" id="ARBA00022448"/>
    </source>
</evidence>
<evidence type="ECO:0000256" key="6">
    <source>
        <dbReference type="ARBA" id="ARBA00022989"/>
    </source>
</evidence>
<comment type="similarity">
    <text evidence="9">Belongs to the TatB family.</text>
</comment>
<keyword evidence="7 9" id="KW-0811">Translocation</keyword>
<keyword evidence="3 9" id="KW-1003">Cell membrane</keyword>
<dbReference type="AlphaFoldDB" id="A0A1N7P1S9"/>
<dbReference type="PRINTS" id="PR01506">
    <property type="entry name" value="TATBPROTEIN"/>
</dbReference>
<keyword evidence="2 9" id="KW-0813">Transport</keyword>
<feature type="compositionally biased region" description="Polar residues" evidence="10">
    <location>
        <begin position="98"/>
        <end position="108"/>
    </location>
</feature>
<comment type="subcellular location">
    <subcellularLocation>
        <location evidence="9">Cell membrane</location>
        <topology evidence="9">Single-pass membrane protein</topology>
    </subcellularLocation>
    <subcellularLocation>
        <location evidence="1">Membrane</location>
        <topology evidence="1">Single-pass membrane protein</topology>
    </subcellularLocation>
</comment>
<dbReference type="Pfam" id="PF02416">
    <property type="entry name" value="TatA_B_E"/>
    <property type="match status" value="1"/>
</dbReference>
<name>A0A1N7P1S9_9GAMM</name>
<keyword evidence="8 9" id="KW-0472">Membrane</keyword>
<dbReference type="EMBL" id="FTOH01000008">
    <property type="protein sequence ID" value="SIT04496.1"/>
    <property type="molecule type" value="Genomic_DNA"/>
</dbReference>
<comment type="subunit">
    <text evidence="9">The Tat system comprises two distinct complexes: a TatABC complex, containing multiple copies of TatA, TatB and TatC subunits, and a separate TatA complex, containing only TatA subunits. Substrates initially bind to the TatABC complex, which probably triggers association of the separate TatA complex to form the active translocon.</text>
</comment>
<dbReference type="InterPro" id="IPR003369">
    <property type="entry name" value="TatA/B/E"/>
</dbReference>
<keyword evidence="5 9" id="KW-0653">Protein transport</keyword>
<evidence type="ECO:0000256" key="1">
    <source>
        <dbReference type="ARBA" id="ARBA00004167"/>
    </source>
</evidence>
<dbReference type="GO" id="GO:0008320">
    <property type="term" value="F:protein transmembrane transporter activity"/>
    <property type="evidence" value="ECO:0007669"/>
    <property type="project" value="UniProtKB-UniRule"/>
</dbReference>
<dbReference type="STRING" id="484498.SAMN05421686_10877"/>
<dbReference type="GO" id="GO:0033281">
    <property type="term" value="C:TAT protein transport complex"/>
    <property type="evidence" value="ECO:0007669"/>
    <property type="project" value="UniProtKB-UniRule"/>
</dbReference>
<feature type="compositionally biased region" description="Basic and acidic residues" evidence="10">
    <location>
        <begin position="110"/>
        <end position="127"/>
    </location>
</feature>
<dbReference type="InterPro" id="IPR018448">
    <property type="entry name" value="TatB"/>
</dbReference>
<comment type="function">
    <text evidence="9">Part of the twin-arginine translocation (Tat) system that transports large folded proteins containing a characteristic twin-arginine motif in their signal peptide across membranes. Together with TatC, TatB is part of a receptor directly interacting with Tat signal peptides. TatB may form an oligomeric binding site that transiently accommodates folded Tat precursor proteins before their translocation.</text>
</comment>
<evidence type="ECO:0000256" key="4">
    <source>
        <dbReference type="ARBA" id="ARBA00022692"/>
    </source>
</evidence>
<dbReference type="RefSeq" id="WP_076516838.1">
    <property type="nucleotide sequence ID" value="NZ_FTOH01000008.1"/>
</dbReference>
<organism evidence="11 12">
    <name type="scientific">Thalassolituus maritimus</name>
    <dbReference type="NCBI Taxonomy" id="484498"/>
    <lineage>
        <taxon>Bacteria</taxon>
        <taxon>Pseudomonadati</taxon>
        <taxon>Pseudomonadota</taxon>
        <taxon>Gammaproteobacteria</taxon>
        <taxon>Oceanospirillales</taxon>
        <taxon>Oceanospirillaceae</taxon>
        <taxon>Thalassolituus</taxon>
    </lineage>
</organism>
<reference evidence="12" key="1">
    <citation type="submission" date="2017-01" db="EMBL/GenBank/DDBJ databases">
        <authorList>
            <person name="Varghese N."/>
            <person name="Submissions S."/>
        </authorList>
    </citation>
    <scope>NUCLEOTIDE SEQUENCE [LARGE SCALE GENOMIC DNA]</scope>
    <source>
        <strain evidence="12">DSM 24913</strain>
    </source>
</reference>
<proteinExistence type="inferred from homology"/>
<protein>
    <recommendedName>
        <fullName evidence="9">Sec-independent protein translocase protein TatB</fullName>
    </recommendedName>
</protein>
<evidence type="ECO:0000313" key="12">
    <source>
        <dbReference type="Proteomes" id="UP000185639"/>
    </source>
</evidence>